<reference evidence="1" key="2">
    <citation type="submission" date="2022-01" db="EMBL/GenBank/DDBJ databases">
        <authorList>
            <person name="Yamashiro T."/>
            <person name="Shiraishi A."/>
            <person name="Satake H."/>
            <person name="Nakayama K."/>
        </authorList>
    </citation>
    <scope>NUCLEOTIDE SEQUENCE</scope>
</reference>
<proteinExistence type="predicted"/>
<name>A0ABQ5CXW4_9ASTR</name>
<dbReference type="PANTHER" id="PTHR47718:SF17">
    <property type="entry name" value="PROTEIN FAR1-RELATED SEQUENCE 5-LIKE"/>
    <property type="match status" value="1"/>
</dbReference>
<evidence type="ECO:0008006" key="3">
    <source>
        <dbReference type="Google" id="ProtNLM"/>
    </source>
</evidence>
<comment type="caution">
    <text evidence="1">The sequence shown here is derived from an EMBL/GenBank/DDBJ whole genome shotgun (WGS) entry which is preliminary data.</text>
</comment>
<keyword evidence="2" id="KW-1185">Reference proteome</keyword>
<reference evidence="1" key="1">
    <citation type="journal article" date="2022" name="Int. J. Mol. Sci.">
        <title>Draft Genome of Tanacetum Coccineum: Genomic Comparison of Closely Related Tanacetum-Family Plants.</title>
        <authorList>
            <person name="Yamashiro T."/>
            <person name="Shiraishi A."/>
            <person name="Nakayama K."/>
            <person name="Satake H."/>
        </authorList>
    </citation>
    <scope>NUCLEOTIDE SEQUENCE</scope>
</reference>
<dbReference type="Proteomes" id="UP001151760">
    <property type="component" value="Unassembled WGS sequence"/>
</dbReference>
<evidence type="ECO:0000313" key="1">
    <source>
        <dbReference type="EMBL" id="GJT31901.1"/>
    </source>
</evidence>
<accession>A0ABQ5CXW4</accession>
<evidence type="ECO:0000313" key="2">
    <source>
        <dbReference type="Proteomes" id="UP001151760"/>
    </source>
</evidence>
<dbReference type="EMBL" id="BQNB010014746">
    <property type="protein sequence ID" value="GJT31901.1"/>
    <property type="molecule type" value="Genomic_DNA"/>
</dbReference>
<dbReference type="PANTHER" id="PTHR47718">
    <property type="entry name" value="OS01G0519700 PROTEIN"/>
    <property type="match status" value="1"/>
</dbReference>
<gene>
    <name evidence="1" type="ORF">Tco_0922320</name>
</gene>
<organism evidence="1 2">
    <name type="scientific">Tanacetum coccineum</name>
    <dbReference type="NCBI Taxonomy" id="301880"/>
    <lineage>
        <taxon>Eukaryota</taxon>
        <taxon>Viridiplantae</taxon>
        <taxon>Streptophyta</taxon>
        <taxon>Embryophyta</taxon>
        <taxon>Tracheophyta</taxon>
        <taxon>Spermatophyta</taxon>
        <taxon>Magnoliopsida</taxon>
        <taxon>eudicotyledons</taxon>
        <taxon>Gunneridae</taxon>
        <taxon>Pentapetalae</taxon>
        <taxon>asterids</taxon>
        <taxon>campanulids</taxon>
        <taxon>Asterales</taxon>
        <taxon>Asteraceae</taxon>
        <taxon>Asteroideae</taxon>
        <taxon>Anthemideae</taxon>
        <taxon>Anthemidinae</taxon>
        <taxon>Tanacetum</taxon>
    </lineage>
</organism>
<protein>
    <recommendedName>
        <fullName evidence="3">Reverse transcriptase domain-containing protein</fullName>
    </recommendedName>
</protein>
<sequence length="424" mass="48835">MKNVLGKIDKFEFLCDIVVTDMPENLGEMIILGRPFLETIHAQIDVYLEKISLWIGEDRIKFDNAGSTSNQNIPNNDPTPFSLEHSDLGEIANISESPNFDVEEEYAKEIGNPYSQRFDEYKQVFDNEVEQLSNEYTLRIGKRDMSWMMFWRNASNTIEKLSIIGTMKDSKKMSNGEVEMKKLNMNHLLPHSDNSTSTILQQFPGANKSSIARRIPPEVQGRTNLSYLLFEEDGYEIWVPDAPASKKPIIVLMYHSLEHAYEYYKAYTKKVSFDVRLGTNPASKAGASTFNNWKVSSSGTDCKAVFCDVVFMKSSCEVTYTQQVFLYQVSHVNLGLVKSFHLMRQIYGDYDFIGTISVDFRNFRRDVLEFISKDDAQMIVEMLMNKKDFLPNFSFQYETGENNALTNLFSVDEYAKRNYYVFCA</sequence>